<accession>A0A9W5PYP8</accession>
<sequence length="45" mass="4733">MNKKIGAIIVGIGLVVVGTLTAMSVKIIEQGHAVILLQSFLQIKS</sequence>
<reference evidence="1 2" key="1">
    <citation type="submission" date="2012-12" db="EMBL/GenBank/DDBJ databases">
        <title>The Genome Sequence of Bacillus cereus VD196.</title>
        <authorList>
            <consortium name="The Broad Institute Genome Sequencing Platform"/>
            <consortium name="The Broad Institute Genome Sequencing Center for Infectious Disease"/>
            <person name="Feldgarden M."/>
            <person name="Van der Auwera G.A."/>
            <person name="Mahillon J."/>
            <person name="Duprez V."/>
            <person name="Timmery S."/>
            <person name="Mattelet C."/>
            <person name="Dierick K."/>
            <person name="Sun M."/>
            <person name="Yu Z."/>
            <person name="Zhu L."/>
            <person name="Hu X."/>
            <person name="Shank E.B."/>
            <person name="Swiecicka I."/>
            <person name="Hansen B.M."/>
            <person name="Andrup L."/>
            <person name="Walker B."/>
            <person name="Young S.K."/>
            <person name="Zeng Q."/>
            <person name="Gargeya S."/>
            <person name="Fitzgerald M."/>
            <person name="Haas B."/>
            <person name="Abouelleil A."/>
            <person name="Alvarado L."/>
            <person name="Arachchi H.M."/>
            <person name="Berlin A.M."/>
            <person name="Chapman S.B."/>
            <person name="Dewar J."/>
            <person name="Goldberg J."/>
            <person name="Griggs A."/>
            <person name="Gujja S."/>
            <person name="Hansen M."/>
            <person name="Howarth C."/>
            <person name="Imamovic A."/>
            <person name="Larimer J."/>
            <person name="McCowan C."/>
            <person name="Murphy C."/>
            <person name="Neiman D."/>
            <person name="Pearson M."/>
            <person name="Priest M."/>
            <person name="Roberts A."/>
            <person name="Saif S."/>
            <person name="Shea T."/>
            <person name="Sisk P."/>
            <person name="Sykes S."/>
            <person name="Wortman J."/>
            <person name="Nusbaum C."/>
            <person name="Birren B."/>
        </authorList>
    </citation>
    <scope>NUCLEOTIDE SEQUENCE [LARGE SCALE GENOMIC DNA]</scope>
    <source>
        <strain evidence="1 2">VD196</strain>
    </source>
</reference>
<dbReference type="RefSeq" id="WP_016126005.1">
    <property type="nucleotide sequence ID" value="NZ_KB976269.1"/>
</dbReference>
<protein>
    <submittedName>
        <fullName evidence="1">Uncharacterized protein</fullName>
    </submittedName>
</protein>
<name>A0A9W5PYP8_BACCE</name>
<dbReference type="AlphaFoldDB" id="A0A9W5PYP8"/>
<organism evidence="1 2">
    <name type="scientific">Bacillus cereus VD196</name>
    <dbReference type="NCBI Taxonomy" id="1053243"/>
    <lineage>
        <taxon>Bacteria</taxon>
        <taxon>Bacillati</taxon>
        <taxon>Bacillota</taxon>
        <taxon>Bacilli</taxon>
        <taxon>Bacillales</taxon>
        <taxon>Bacillaceae</taxon>
        <taxon>Bacillus</taxon>
        <taxon>Bacillus cereus group</taxon>
    </lineage>
</organism>
<proteinExistence type="predicted"/>
<dbReference type="Proteomes" id="UP000014023">
    <property type="component" value="Unassembled WGS sequence"/>
</dbReference>
<evidence type="ECO:0000313" key="2">
    <source>
        <dbReference type="Proteomes" id="UP000014023"/>
    </source>
</evidence>
<comment type="caution">
    <text evidence="1">The sequence shown here is derived from an EMBL/GenBank/DDBJ whole genome shotgun (WGS) entry which is preliminary data.</text>
</comment>
<dbReference type="EMBL" id="AHFL01000056">
    <property type="protein sequence ID" value="EOO62088.1"/>
    <property type="molecule type" value="Genomic_DNA"/>
</dbReference>
<gene>
    <name evidence="1" type="ORF">IKE_05748</name>
</gene>
<evidence type="ECO:0000313" key="1">
    <source>
        <dbReference type="EMBL" id="EOO62088.1"/>
    </source>
</evidence>